<accession>A0A183GJR5</accession>
<proteinExistence type="predicted"/>
<evidence type="ECO:0000313" key="3">
    <source>
        <dbReference type="Proteomes" id="UP000050761"/>
    </source>
</evidence>
<feature type="domain" description="ShKT" evidence="2">
    <location>
        <begin position="37"/>
        <end position="79"/>
    </location>
</feature>
<dbReference type="AlphaFoldDB" id="A0A183GJR5"/>
<sequence>LPDCSKYATTMCNNTAYRHLMSENCAKTCNLCEDVGCLDSTARSALLNCPAWDRVGFCDSSYYTDEQKKSFCASTCKLCEK</sequence>
<comment type="caution">
    <text evidence="1">Lacks conserved residue(s) required for the propagation of feature annotation.</text>
</comment>
<dbReference type="PANTHER" id="PTHR21724:SF109">
    <property type="entry name" value="SHKT DOMAIN-CONTAINING PROTEIN"/>
    <property type="match status" value="1"/>
</dbReference>
<organism evidence="3 4">
    <name type="scientific">Heligmosomoides polygyrus</name>
    <name type="common">Parasitic roundworm</name>
    <dbReference type="NCBI Taxonomy" id="6339"/>
    <lineage>
        <taxon>Eukaryota</taxon>
        <taxon>Metazoa</taxon>
        <taxon>Ecdysozoa</taxon>
        <taxon>Nematoda</taxon>
        <taxon>Chromadorea</taxon>
        <taxon>Rhabditida</taxon>
        <taxon>Rhabditina</taxon>
        <taxon>Rhabditomorpha</taxon>
        <taxon>Strongyloidea</taxon>
        <taxon>Heligmosomidae</taxon>
        <taxon>Heligmosomoides</taxon>
    </lineage>
</organism>
<keyword evidence="3" id="KW-1185">Reference proteome</keyword>
<dbReference type="Gene3D" id="1.10.10.1940">
    <property type="match status" value="2"/>
</dbReference>
<protein>
    <submittedName>
        <fullName evidence="4">ShTK domain protein</fullName>
    </submittedName>
</protein>
<name>A0A183GJR5_HELPZ</name>
<dbReference type="Pfam" id="PF01549">
    <property type="entry name" value="ShK"/>
    <property type="match status" value="2"/>
</dbReference>
<dbReference type="PROSITE" id="PS51670">
    <property type="entry name" value="SHKT"/>
    <property type="match status" value="2"/>
</dbReference>
<evidence type="ECO:0000259" key="2">
    <source>
        <dbReference type="PROSITE" id="PS51670"/>
    </source>
</evidence>
<evidence type="ECO:0000256" key="1">
    <source>
        <dbReference type="PROSITE-ProRule" id="PRU01005"/>
    </source>
</evidence>
<dbReference type="SMART" id="SM00254">
    <property type="entry name" value="ShKT"/>
    <property type="match status" value="2"/>
</dbReference>
<dbReference type="WBParaSite" id="HPBE_0002292401-mRNA-1">
    <property type="protein sequence ID" value="HPBE_0002292401-mRNA-1"/>
    <property type="gene ID" value="HPBE_0002292401"/>
</dbReference>
<dbReference type="Proteomes" id="UP000050761">
    <property type="component" value="Unassembled WGS sequence"/>
</dbReference>
<reference evidence="4" key="1">
    <citation type="submission" date="2019-09" db="UniProtKB">
        <authorList>
            <consortium name="WormBaseParasite"/>
        </authorList>
    </citation>
    <scope>IDENTIFICATION</scope>
</reference>
<feature type="domain" description="ShKT" evidence="2">
    <location>
        <begin position="1"/>
        <end position="32"/>
    </location>
</feature>
<dbReference type="InterPro" id="IPR003582">
    <property type="entry name" value="ShKT_dom"/>
</dbReference>
<dbReference type="PANTHER" id="PTHR21724">
    <property type="entry name" value="SHKT DOMAIN-CONTAINING PROTEIN"/>
    <property type="match status" value="1"/>
</dbReference>
<evidence type="ECO:0000313" key="4">
    <source>
        <dbReference type="WBParaSite" id="HPBE_0002292401-mRNA-1"/>
    </source>
</evidence>